<organism evidence="2 3">
    <name type="scientific">Novosphingobium lindaniclasticum LE124</name>
    <dbReference type="NCBI Taxonomy" id="1096930"/>
    <lineage>
        <taxon>Bacteria</taxon>
        <taxon>Pseudomonadati</taxon>
        <taxon>Pseudomonadota</taxon>
        <taxon>Alphaproteobacteria</taxon>
        <taxon>Sphingomonadales</taxon>
        <taxon>Sphingomonadaceae</taxon>
        <taxon>Novosphingobium</taxon>
    </lineage>
</organism>
<gene>
    <name evidence="2" type="ORF">L284_00030</name>
</gene>
<keyword evidence="3" id="KW-1185">Reference proteome</keyword>
<sequence>MTKAMEEEADIVPNRTPRSGGGPWNAEPSLCSLDRDDEAHDACAKRAEEAARLIGRLDAFRKENGIDPPRLIYPPRGAAVEQGGEPGRVSLVPDDRRRR</sequence>
<dbReference type="AlphaFoldDB" id="T0I5T8"/>
<evidence type="ECO:0000313" key="2">
    <source>
        <dbReference type="EMBL" id="EQB19708.1"/>
    </source>
</evidence>
<proteinExistence type="predicted"/>
<comment type="caution">
    <text evidence="2">The sequence shown here is derived from an EMBL/GenBank/DDBJ whole genome shotgun (WGS) entry which is preliminary data.</text>
</comment>
<accession>T0I5T8</accession>
<feature type="region of interest" description="Disordered" evidence="1">
    <location>
        <begin position="64"/>
        <end position="99"/>
    </location>
</feature>
<feature type="region of interest" description="Disordered" evidence="1">
    <location>
        <begin position="1"/>
        <end position="32"/>
    </location>
</feature>
<dbReference type="Proteomes" id="UP000015527">
    <property type="component" value="Unassembled WGS sequence"/>
</dbReference>
<name>T0I5T8_9SPHN</name>
<evidence type="ECO:0000256" key="1">
    <source>
        <dbReference type="SAM" id="MobiDB-lite"/>
    </source>
</evidence>
<dbReference type="PATRIC" id="fig|1096930.3.peg.5"/>
<protein>
    <submittedName>
        <fullName evidence="2">Uncharacterized protein</fullName>
    </submittedName>
</protein>
<reference evidence="2 3" key="1">
    <citation type="journal article" date="2013" name="Genome Announc.">
        <title>Genome Sequence of Novosphingobium lindaniclasticum LE124T, Isolated from a Hexachlorocyclohexane Dumpsite.</title>
        <authorList>
            <person name="Saxena A."/>
            <person name="Nayyar N."/>
            <person name="Sangwan N."/>
            <person name="Kumari R."/>
            <person name="Khurana J.P."/>
            <person name="Lal R."/>
        </authorList>
    </citation>
    <scope>NUCLEOTIDE SEQUENCE [LARGE SCALE GENOMIC DNA]</scope>
    <source>
        <strain evidence="2 3">LE124</strain>
    </source>
</reference>
<dbReference type="EMBL" id="ATHL01000001">
    <property type="protein sequence ID" value="EQB19708.1"/>
    <property type="molecule type" value="Genomic_DNA"/>
</dbReference>
<evidence type="ECO:0000313" key="3">
    <source>
        <dbReference type="Proteomes" id="UP000015527"/>
    </source>
</evidence>